<proteinExistence type="predicted"/>
<dbReference type="EMBL" id="JARJLM010000312">
    <property type="protein sequence ID" value="MDF3834867.1"/>
    <property type="molecule type" value="Genomic_DNA"/>
</dbReference>
<name>A0ABT6ARI3_9BURK</name>
<evidence type="ECO:0000313" key="3">
    <source>
        <dbReference type="Proteomes" id="UP001216674"/>
    </source>
</evidence>
<keyword evidence="3" id="KW-1185">Reference proteome</keyword>
<accession>A0ABT6ARI3</accession>
<comment type="caution">
    <text evidence="2">The sequence shown here is derived from an EMBL/GenBank/DDBJ whole genome shotgun (WGS) entry which is preliminary data.</text>
</comment>
<evidence type="ECO:0000256" key="1">
    <source>
        <dbReference type="SAM" id="MobiDB-lite"/>
    </source>
</evidence>
<sequence length="125" mass="11485">MLAAWGWNACAQTADAQDLAAFGIQAAPAPQAAADPLAALIASEQSGSAASSGASGDRTGGTVPATAGEPAAAPGGGSAADTASPVAAAPAGPGTQQEAKPGDAAGSTLPAPPPPATWANAGLSD</sequence>
<feature type="compositionally biased region" description="Low complexity" evidence="1">
    <location>
        <begin position="44"/>
        <end position="95"/>
    </location>
</feature>
<reference evidence="2 3" key="1">
    <citation type="submission" date="2023-03" db="EMBL/GenBank/DDBJ databases">
        <title>Draft assemblies of triclosan tolerant bacteria isolated from returned activated sludge.</title>
        <authorList>
            <person name="Van Hamelsveld S."/>
        </authorList>
    </citation>
    <scope>NUCLEOTIDE SEQUENCE [LARGE SCALE GENOMIC DNA]</scope>
    <source>
        <strain evidence="2 3">GW210010_S58</strain>
    </source>
</reference>
<dbReference type="Proteomes" id="UP001216674">
    <property type="component" value="Unassembled WGS sequence"/>
</dbReference>
<evidence type="ECO:0000313" key="2">
    <source>
        <dbReference type="EMBL" id="MDF3834867.1"/>
    </source>
</evidence>
<organism evidence="2 3">
    <name type="scientific">Cupriavidus basilensis</name>
    <dbReference type="NCBI Taxonomy" id="68895"/>
    <lineage>
        <taxon>Bacteria</taxon>
        <taxon>Pseudomonadati</taxon>
        <taxon>Pseudomonadota</taxon>
        <taxon>Betaproteobacteria</taxon>
        <taxon>Burkholderiales</taxon>
        <taxon>Burkholderiaceae</taxon>
        <taxon>Cupriavidus</taxon>
    </lineage>
</organism>
<protein>
    <submittedName>
        <fullName evidence="2">Uncharacterized protein</fullName>
    </submittedName>
</protein>
<feature type="region of interest" description="Disordered" evidence="1">
    <location>
        <begin position="44"/>
        <end position="125"/>
    </location>
</feature>
<gene>
    <name evidence="2" type="ORF">P3W85_18160</name>
</gene>
<feature type="non-terminal residue" evidence="2">
    <location>
        <position position="125"/>
    </location>
</feature>